<evidence type="ECO:0000313" key="2">
    <source>
        <dbReference type="Proteomes" id="UP000790377"/>
    </source>
</evidence>
<dbReference type="EMBL" id="MU268021">
    <property type="protein sequence ID" value="KAH7906428.1"/>
    <property type="molecule type" value="Genomic_DNA"/>
</dbReference>
<protein>
    <submittedName>
        <fullName evidence="1">Uncharacterized protein</fullName>
    </submittedName>
</protein>
<sequence>MFNLKTVISTTLMVPIIAASASAVPHPQVEPRSTDPCKAPGPAGTLRLFSDLHCNAGHTGVGNENTFTFDEKNPNHCFHLYNGLKSFDSAQFIGEGYQFHSFSSPNCSGDDIGIAGGISYPNIRTEVYESLFDDWLTYNPAGFRIGKGVL</sequence>
<comment type="caution">
    <text evidence="1">The sequence shown here is derived from an EMBL/GenBank/DDBJ whole genome shotgun (WGS) entry which is preliminary data.</text>
</comment>
<dbReference type="Proteomes" id="UP000790377">
    <property type="component" value="Unassembled WGS sequence"/>
</dbReference>
<proteinExistence type="predicted"/>
<organism evidence="1 2">
    <name type="scientific">Hygrophoropsis aurantiaca</name>
    <dbReference type="NCBI Taxonomy" id="72124"/>
    <lineage>
        <taxon>Eukaryota</taxon>
        <taxon>Fungi</taxon>
        <taxon>Dikarya</taxon>
        <taxon>Basidiomycota</taxon>
        <taxon>Agaricomycotina</taxon>
        <taxon>Agaricomycetes</taxon>
        <taxon>Agaricomycetidae</taxon>
        <taxon>Boletales</taxon>
        <taxon>Coniophorineae</taxon>
        <taxon>Hygrophoropsidaceae</taxon>
        <taxon>Hygrophoropsis</taxon>
    </lineage>
</organism>
<evidence type="ECO:0000313" key="1">
    <source>
        <dbReference type="EMBL" id="KAH7906428.1"/>
    </source>
</evidence>
<name>A0ACB8A061_9AGAM</name>
<reference evidence="1" key="1">
    <citation type="journal article" date="2021" name="New Phytol.">
        <title>Evolutionary innovations through gain and loss of genes in the ectomycorrhizal Boletales.</title>
        <authorList>
            <person name="Wu G."/>
            <person name="Miyauchi S."/>
            <person name="Morin E."/>
            <person name="Kuo A."/>
            <person name="Drula E."/>
            <person name="Varga T."/>
            <person name="Kohler A."/>
            <person name="Feng B."/>
            <person name="Cao Y."/>
            <person name="Lipzen A."/>
            <person name="Daum C."/>
            <person name="Hundley H."/>
            <person name="Pangilinan J."/>
            <person name="Johnson J."/>
            <person name="Barry K."/>
            <person name="LaButti K."/>
            <person name="Ng V."/>
            <person name="Ahrendt S."/>
            <person name="Min B."/>
            <person name="Choi I.G."/>
            <person name="Park H."/>
            <person name="Plett J.M."/>
            <person name="Magnuson J."/>
            <person name="Spatafora J.W."/>
            <person name="Nagy L.G."/>
            <person name="Henrissat B."/>
            <person name="Grigoriev I.V."/>
            <person name="Yang Z.L."/>
            <person name="Xu J."/>
            <person name="Martin F.M."/>
        </authorList>
    </citation>
    <scope>NUCLEOTIDE SEQUENCE</scope>
    <source>
        <strain evidence="1">ATCC 28755</strain>
    </source>
</reference>
<accession>A0ACB8A061</accession>
<gene>
    <name evidence="1" type="ORF">BJ138DRAFT_1183121</name>
</gene>
<keyword evidence="2" id="KW-1185">Reference proteome</keyword>